<proteinExistence type="predicted"/>
<organism evidence="1 2">
    <name type="scientific">Phytophthora megakarya</name>
    <dbReference type="NCBI Taxonomy" id="4795"/>
    <lineage>
        <taxon>Eukaryota</taxon>
        <taxon>Sar</taxon>
        <taxon>Stramenopiles</taxon>
        <taxon>Oomycota</taxon>
        <taxon>Peronosporomycetes</taxon>
        <taxon>Peronosporales</taxon>
        <taxon>Peronosporaceae</taxon>
        <taxon>Phytophthora</taxon>
    </lineage>
</organism>
<dbReference type="Gene3D" id="1.25.40.20">
    <property type="entry name" value="Ankyrin repeat-containing domain"/>
    <property type="match status" value="1"/>
</dbReference>
<gene>
    <name evidence="1" type="ORF">PHMEG_00035490</name>
</gene>
<dbReference type="AlphaFoldDB" id="A0A225UNW6"/>
<name>A0A225UNW6_9STRA</name>
<dbReference type="EMBL" id="NBNE01013962">
    <property type="protein sequence ID" value="OWY94705.1"/>
    <property type="molecule type" value="Genomic_DNA"/>
</dbReference>
<dbReference type="InterPro" id="IPR002110">
    <property type="entry name" value="Ankyrin_rpt"/>
</dbReference>
<evidence type="ECO:0000313" key="1">
    <source>
        <dbReference type="EMBL" id="OWY94705.1"/>
    </source>
</evidence>
<dbReference type="Pfam" id="PF13637">
    <property type="entry name" value="Ank_4"/>
    <property type="match status" value="1"/>
</dbReference>
<keyword evidence="2" id="KW-1185">Reference proteome</keyword>
<evidence type="ECO:0000313" key="2">
    <source>
        <dbReference type="Proteomes" id="UP000198211"/>
    </source>
</evidence>
<comment type="caution">
    <text evidence="1">The sequence shown here is derived from an EMBL/GenBank/DDBJ whole genome shotgun (WGS) entry which is preliminary data.</text>
</comment>
<reference evidence="2" key="1">
    <citation type="submission" date="2017-03" db="EMBL/GenBank/DDBJ databases">
        <title>Phytopthora megakarya and P. palmivora, two closely related causual agents of cacao black pod achieved similar genome size and gene model numbers by different mechanisms.</title>
        <authorList>
            <person name="Ali S."/>
            <person name="Shao J."/>
            <person name="Larry D.J."/>
            <person name="Kronmiller B."/>
            <person name="Shen D."/>
            <person name="Strem M.D."/>
            <person name="Melnick R.L."/>
            <person name="Guiltinan M.J."/>
            <person name="Tyler B.M."/>
            <person name="Meinhardt L.W."/>
            <person name="Bailey B.A."/>
        </authorList>
    </citation>
    <scope>NUCLEOTIDE SEQUENCE [LARGE SCALE GENOMIC DNA]</scope>
    <source>
        <strain evidence="2">zdho120</strain>
    </source>
</reference>
<dbReference type="Proteomes" id="UP000198211">
    <property type="component" value="Unassembled WGS sequence"/>
</dbReference>
<dbReference type="STRING" id="4795.A0A225UNW6"/>
<protein>
    <submittedName>
        <fullName evidence="1">Uncharacterized protein</fullName>
    </submittedName>
</protein>
<dbReference type="InterPro" id="IPR036770">
    <property type="entry name" value="Ankyrin_rpt-contain_sf"/>
</dbReference>
<dbReference type="PANTHER" id="PTHR46586:SF3">
    <property type="entry name" value="ANKYRIN REPEAT-CONTAINING PROTEIN"/>
    <property type="match status" value="1"/>
</dbReference>
<accession>A0A225UNW6</accession>
<dbReference type="SUPFAM" id="SSF48403">
    <property type="entry name" value="Ankyrin repeat"/>
    <property type="match status" value="1"/>
</dbReference>
<sequence>MLAAIQRGSLECVKWLYESFNPYIDLFDISQLQERDKKIFSIGKVARRGNLPFIKYLHQISVIISTHRHVKRAKITPKLRLSSTKAMDQAAAGNYLDLMQWLHSNRDEGCTTLAMDLAARNGYLNMVKWLRKYRSERLYEESYGLRNGAGNYRQEGCTTAAMDSAAKSGHLDGVSWLHTNRVKDARLKLWTVLLWKTICRW</sequence>
<dbReference type="PANTHER" id="PTHR46586">
    <property type="entry name" value="ANKYRIN REPEAT-CONTAINING PROTEIN"/>
    <property type="match status" value="1"/>
</dbReference>
<dbReference type="InterPro" id="IPR052050">
    <property type="entry name" value="SecEffector_AnkRepeat"/>
</dbReference>